<accession>A0A1X6MZD5</accession>
<dbReference type="InterPro" id="IPR050786">
    <property type="entry name" value="EFG1_rRNA-proc"/>
</dbReference>
<dbReference type="AlphaFoldDB" id="A0A1X6MZD5"/>
<evidence type="ECO:0000256" key="3">
    <source>
        <dbReference type="ARBA" id="ARBA00018689"/>
    </source>
</evidence>
<dbReference type="GO" id="GO:0000462">
    <property type="term" value="P:maturation of SSU-rRNA from tricistronic rRNA transcript (SSU-rRNA, 5.8S rRNA, LSU-rRNA)"/>
    <property type="evidence" value="ECO:0007669"/>
    <property type="project" value="TreeGrafter"/>
</dbReference>
<name>A0A1X6MZD5_9APHY</name>
<dbReference type="PANTHER" id="PTHR33911:SF1">
    <property type="entry name" value="RRNA-PROCESSING PROTEIN EFG1"/>
    <property type="match status" value="1"/>
</dbReference>
<keyword evidence="6" id="KW-0175">Coiled coil</keyword>
<evidence type="ECO:0000313" key="10">
    <source>
        <dbReference type="Proteomes" id="UP000194127"/>
    </source>
</evidence>
<dbReference type="InterPro" id="IPR019310">
    <property type="entry name" value="Efg1"/>
</dbReference>
<dbReference type="Pfam" id="PF10153">
    <property type="entry name" value="Efg1"/>
    <property type="match status" value="1"/>
</dbReference>
<dbReference type="PANTHER" id="PTHR33911">
    <property type="entry name" value="RRNA-PROCESSING PROTEIN EFG1"/>
    <property type="match status" value="1"/>
</dbReference>
<feature type="region of interest" description="Disordered" evidence="8">
    <location>
        <begin position="125"/>
        <end position="147"/>
    </location>
</feature>
<organism evidence="9 10">
    <name type="scientific">Postia placenta MAD-698-R-SB12</name>
    <dbReference type="NCBI Taxonomy" id="670580"/>
    <lineage>
        <taxon>Eukaryota</taxon>
        <taxon>Fungi</taxon>
        <taxon>Dikarya</taxon>
        <taxon>Basidiomycota</taxon>
        <taxon>Agaricomycotina</taxon>
        <taxon>Agaricomycetes</taxon>
        <taxon>Polyporales</taxon>
        <taxon>Adustoporiaceae</taxon>
        <taxon>Rhodonia</taxon>
    </lineage>
</organism>
<evidence type="ECO:0000256" key="4">
    <source>
        <dbReference type="ARBA" id="ARBA00019827"/>
    </source>
</evidence>
<comment type="subcellular location">
    <subcellularLocation>
        <location evidence="1">Nucleus</location>
        <location evidence="1">Nucleolus</location>
    </subcellularLocation>
</comment>
<dbReference type="OrthoDB" id="47732at2759"/>
<evidence type="ECO:0000256" key="1">
    <source>
        <dbReference type="ARBA" id="ARBA00004604"/>
    </source>
</evidence>
<feature type="compositionally biased region" description="Gly residues" evidence="8">
    <location>
        <begin position="305"/>
        <end position="316"/>
    </location>
</feature>
<evidence type="ECO:0000256" key="7">
    <source>
        <dbReference type="ARBA" id="ARBA00023242"/>
    </source>
</evidence>
<keyword evidence="7" id="KW-0539">Nucleus</keyword>
<keyword evidence="10" id="KW-1185">Reference proteome</keyword>
<dbReference type="GO" id="GO:0005730">
    <property type="term" value="C:nucleolus"/>
    <property type="evidence" value="ECO:0007669"/>
    <property type="project" value="UniProtKB-SubCell"/>
</dbReference>
<dbReference type="GO" id="GO:0030688">
    <property type="term" value="C:preribosome, small subunit precursor"/>
    <property type="evidence" value="ECO:0007669"/>
    <property type="project" value="TreeGrafter"/>
</dbReference>
<evidence type="ECO:0000256" key="5">
    <source>
        <dbReference type="ARBA" id="ARBA00022552"/>
    </source>
</evidence>
<proteinExistence type="inferred from homology"/>
<comment type="similarity">
    <text evidence="2">Belongs to the EFG1 family.</text>
</comment>
<dbReference type="EMBL" id="KZ110598">
    <property type="protein sequence ID" value="OSX61610.1"/>
    <property type="molecule type" value="Genomic_DNA"/>
</dbReference>
<evidence type="ECO:0000256" key="6">
    <source>
        <dbReference type="ARBA" id="ARBA00023054"/>
    </source>
</evidence>
<protein>
    <recommendedName>
        <fullName evidence="3">rRNA-processing protein EFG1</fullName>
    </recommendedName>
    <alternativeName>
        <fullName evidence="4">rRNA-processing protein efg1</fullName>
    </alternativeName>
</protein>
<feature type="compositionally biased region" description="Basic and acidic residues" evidence="8">
    <location>
        <begin position="134"/>
        <end position="147"/>
    </location>
</feature>
<dbReference type="STRING" id="670580.A0A1X6MZD5"/>
<keyword evidence="5" id="KW-0698">rRNA processing</keyword>
<dbReference type="GeneID" id="36330712"/>
<evidence type="ECO:0000256" key="2">
    <source>
        <dbReference type="ARBA" id="ARBA00006916"/>
    </source>
</evidence>
<feature type="compositionally biased region" description="Basic and acidic residues" evidence="8">
    <location>
        <begin position="244"/>
        <end position="262"/>
    </location>
</feature>
<reference evidence="9 10" key="1">
    <citation type="submission" date="2017-04" db="EMBL/GenBank/DDBJ databases">
        <title>Genome Sequence of the Model Brown-Rot Fungus Postia placenta SB12.</title>
        <authorList>
            <consortium name="DOE Joint Genome Institute"/>
            <person name="Gaskell J."/>
            <person name="Kersten P."/>
            <person name="Larrondo L.F."/>
            <person name="Canessa P."/>
            <person name="Martinez D."/>
            <person name="Hibbett D."/>
            <person name="Schmoll M."/>
            <person name="Kubicek C.P."/>
            <person name="Martinez A.T."/>
            <person name="Yadav J."/>
            <person name="Master E."/>
            <person name="Magnuson J.K."/>
            <person name="James T."/>
            <person name="Yaver D."/>
            <person name="Berka R."/>
            <person name="Labutti K."/>
            <person name="Lipzen A."/>
            <person name="Aerts A."/>
            <person name="Barry K."/>
            <person name="Henrissat B."/>
            <person name="Blanchette R."/>
            <person name="Grigoriev I."/>
            <person name="Cullen D."/>
        </authorList>
    </citation>
    <scope>NUCLEOTIDE SEQUENCE [LARGE SCALE GENOMIC DNA]</scope>
    <source>
        <strain evidence="9 10">MAD-698-R-SB12</strain>
    </source>
</reference>
<feature type="compositionally biased region" description="Basic and acidic residues" evidence="8">
    <location>
        <begin position="272"/>
        <end position="288"/>
    </location>
</feature>
<gene>
    <name evidence="9" type="ORF">POSPLADRAFT_1145079</name>
</gene>
<feature type="compositionally biased region" description="Basic and acidic residues" evidence="8">
    <location>
        <begin position="219"/>
        <end position="229"/>
    </location>
</feature>
<evidence type="ECO:0000313" key="9">
    <source>
        <dbReference type="EMBL" id="OSX61610.1"/>
    </source>
</evidence>
<dbReference type="RefSeq" id="XP_024338404.1">
    <property type="nucleotide sequence ID" value="XM_024485763.1"/>
</dbReference>
<feature type="region of interest" description="Disordered" evidence="8">
    <location>
        <begin position="194"/>
        <end position="316"/>
    </location>
</feature>
<dbReference type="Proteomes" id="UP000194127">
    <property type="component" value="Unassembled WGS sequence"/>
</dbReference>
<evidence type="ECO:0000256" key="8">
    <source>
        <dbReference type="SAM" id="MobiDB-lite"/>
    </source>
</evidence>
<sequence length="316" mass="35647">MPPTRKGVTSQSTASTSSSVQLKSSAHGDAKSKRKHGHQQKDDASSPLALPGVQKIKAQLRQTRRLLAKDKLAADVRTKTERRLKSLEADLAQAERVRKERAMSARYHGVKFFERQKITRRIQQVKRQLSQSEASDKGKEAAKLGKKERKQLEKKLEELRVDLNYIIAFLTPYSDRKHYPKLKKYISLFPPELRSQSQEHSDPYPHSYSRPSGSENETDAQREEVRAWVREQMAASEMSAEPELEIRSANKDGVRLPKHISDRYPAAGHQGGKQDKMDVEIGVQRDEFFGDDDDNSDGERIEGNGLDGNGSGSDIA</sequence>
<feature type="region of interest" description="Disordered" evidence="8">
    <location>
        <begin position="1"/>
        <end position="55"/>
    </location>
</feature>
<feature type="compositionally biased region" description="Low complexity" evidence="8">
    <location>
        <begin position="8"/>
        <end position="25"/>
    </location>
</feature>